<dbReference type="InterPro" id="IPR036429">
    <property type="entry name" value="SpoA-like_sf"/>
</dbReference>
<keyword evidence="2" id="KW-0966">Cell projection</keyword>
<dbReference type="PANTHER" id="PTHR30034">
    <property type="entry name" value="FLAGELLAR MOTOR SWITCH PROTEIN FLIM"/>
    <property type="match status" value="1"/>
</dbReference>
<evidence type="ECO:0000259" key="1">
    <source>
        <dbReference type="Pfam" id="PF01052"/>
    </source>
</evidence>
<dbReference type="InterPro" id="IPR001543">
    <property type="entry name" value="FliN-like_C"/>
</dbReference>
<organism evidence="2 3">
    <name type="scientific">Spartinivicinus marinus</name>
    <dbReference type="NCBI Taxonomy" id="2994442"/>
    <lineage>
        <taxon>Bacteria</taxon>
        <taxon>Pseudomonadati</taxon>
        <taxon>Pseudomonadota</taxon>
        <taxon>Gammaproteobacteria</taxon>
        <taxon>Oceanospirillales</taxon>
        <taxon>Zooshikellaceae</taxon>
        <taxon>Spartinivicinus</taxon>
    </lineage>
</organism>
<dbReference type="SUPFAM" id="SSF101801">
    <property type="entry name" value="Surface presentation of antigens (SPOA)"/>
    <property type="match status" value="1"/>
</dbReference>
<gene>
    <name evidence="2" type="ORF">H0A36_09145</name>
</gene>
<proteinExistence type="predicted"/>
<evidence type="ECO:0000313" key="3">
    <source>
        <dbReference type="Proteomes" id="UP000569732"/>
    </source>
</evidence>
<dbReference type="PANTHER" id="PTHR30034:SF6">
    <property type="entry name" value="YOP PROTEINS TRANSLOCATION PROTEIN Q"/>
    <property type="match status" value="1"/>
</dbReference>
<dbReference type="GO" id="GO:0071978">
    <property type="term" value="P:bacterial-type flagellum-dependent swarming motility"/>
    <property type="evidence" value="ECO:0007669"/>
    <property type="project" value="TreeGrafter"/>
</dbReference>
<dbReference type="EMBL" id="JACCKB010000011">
    <property type="protein sequence ID" value="NYZ66178.1"/>
    <property type="molecule type" value="Genomic_DNA"/>
</dbReference>
<sequence length="361" mass="40784">MSQYPTALNQYIKKKISLEEAQLRCIISSGLYREIGCNNEKVRLFFELPYDGNKYDIYDTTSTRCLALTSDYGNFWLYDFELFIKGVSGISIDKDQELLEPTISLILNQLPDTFSSLFGWLSPSSRVGKNEKAIELNCRVQTKDCNILTQIWAEPQFWLAFFTKDGWQDCNPASWIKNNFTIKENCIVGDLDLKLSTWIKLNVGDVLVLERSYFNVKGEGNISIFGRRANVVYQHLSNKPQIQLIQWVIGVDSVEAADSINVENNENHNELEVVSKIIPNSESEPKKIDELLINIKVQLGEISVSVGQLDKLANGVVLMLSSPCPEEVQLLSGNKVIGRGILVDVAGRLGVEIVRHWGQEE</sequence>
<dbReference type="Pfam" id="PF01052">
    <property type="entry name" value="FliMN_C"/>
    <property type="match status" value="1"/>
</dbReference>
<dbReference type="AlphaFoldDB" id="A0A853I685"/>
<comment type="caution">
    <text evidence="2">The sequence shown here is derived from an EMBL/GenBank/DDBJ whole genome shotgun (WGS) entry which is preliminary data.</text>
</comment>
<evidence type="ECO:0000313" key="2">
    <source>
        <dbReference type="EMBL" id="NYZ66178.1"/>
    </source>
</evidence>
<dbReference type="Proteomes" id="UP000569732">
    <property type="component" value="Unassembled WGS sequence"/>
</dbReference>
<name>A0A853I685_9GAMM</name>
<dbReference type="Gene3D" id="2.30.330.10">
    <property type="entry name" value="SpoA-like"/>
    <property type="match status" value="1"/>
</dbReference>
<dbReference type="RefSeq" id="WP_180568208.1">
    <property type="nucleotide sequence ID" value="NZ_JACCKB010000011.1"/>
</dbReference>
<accession>A0A853I685</accession>
<protein>
    <submittedName>
        <fullName evidence="2">FliM/FliN family flagellar motor switch protein</fullName>
    </submittedName>
</protein>
<keyword evidence="3" id="KW-1185">Reference proteome</keyword>
<keyword evidence="2" id="KW-0282">Flagellum</keyword>
<reference evidence="2 3" key="1">
    <citation type="submission" date="2020-07" db="EMBL/GenBank/DDBJ databases">
        <title>Endozoicomonas sp. nov., isolated from sediment.</title>
        <authorList>
            <person name="Gu T."/>
        </authorList>
    </citation>
    <scope>NUCLEOTIDE SEQUENCE [LARGE SCALE GENOMIC DNA]</scope>
    <source>
        <strain evidence="2 3">SM1973</strain>
    </source>
</reference>
<keyword evidence="2" id="KW-0969">Cilium</keyword>
<feature type="domain" description="Flagellar motor switch protein FliN-like C-terminal" evidence="1">
    <location>
        <begin position="287"/>
        <end position="355"/>
    </location>
</feature>
<dbReference type="GO" id="GO:0050918">
    <property type="term" value="P:positive chemotaxis"/>
    <property type="evidence" value="ECO:0007669"/>
    <property type="project" value="TreeGrafter"/>
</dbReference>